<feature type="compositionally biased region" description="Basic and acidic residues" evidence="1">
    <location>
        <begin position="259"/>
        <end position="271"/>
    </location>
</feature>
<evidence type="ECO:0000313" key="3">
    <source>
        <dbReference type="Proteomes" id="UP000749646"/>
    </source>
</evidence>
<feature type="compositionally biased region" description="Polar residues" evidence="1">
    <location>
        <begin position="90"/>
        <end position="100"/>
    </location>
</feature>
<feature type="compositionally biased region" description="Basic and acidic residues" evidence="1">
    <location>
        <begin position="280"/>
        <end position="293"/>
    </location>
</feature>
<feature type="region of interest" description="Disordered" evidence="1">
    <location>
        <begin position="1"/>
        <end position="323"/>
    </location>
</feature>
<name>A0A9P6M9E2_9FUNG</name>
<feature type="compositionally biased region" description="Low complexity" evidence="1">
    <location>
        <begin position="294"/>
        <end position="305"/>
    </location>
</feature>
<protein>
    <submittedName>
        <fullName evidence="2">Uncharacterized protein</fullName>
    </submittedName>
</protein>
<feature type="compositionally biased region" description="Basic and acidic residues" evidence="1">
    <location>
        <begin position="152"/>
        <end position="167"/>
    </location>
</feature>
<feature type="compositionally biased region" description="Basic and acidic residues" evidence="1">
    <location>
        <begin position="118"/>
        <end position="131"/>
    </location>
</feature>
<feature type="compositionally biased region" description="Polar residues" evidence="1">
    <location>
        <begin position="15"/>
        <end position="24"/>
    </location>
</feature>
<proteinExistence type="predicted"/>
<sequence>MDIDKRPGTDKESSVDSTRYSSYDNGRGDPKRQERYTTSSSAKNPTKRSRSYSSDGSNSDTRGSSKYIAKDKERRPKDEVRSEPKKKTTDSSASYGTSVNGRRESAVISSSKLTSGSADDRSYRGTGERRSTGGIDKPGQIKESHSLSPVLDRSKEKKERSDFHSADEGELDGPPKRQRTSKDLGSSKVHPETNESRIRLEPKESPQKVDSLHARKRSDSKDRASNDTSEARRKAKDDENARETKEKAAYIEKPSSSTSKEKERKYSKDEDFSATSRTGNKSEKTDSNSKSDRTSSSAAPSSPSRRSAKQYWEQGQDKGSYTGPFAVTIAHTLSISIA</sequence>
<organism evidence="2 3">
    <name type="scientific">Modicella reniformis</name>
    <dbReference type="NCBI Taxonomy" id="1440133"/>
    <lineage>
        <taxon>Eukaryota</taxon>
        <taxon>Fungi</taxon>
        <taxon>Fungi incertae sedis</taxon>
        <taxon>Mucoromycota</taxon>
        <taxon>Mortierellomycotina</taxon>
        <taxon>Mortierellomycetes</taxon>
        <taxon>Mortierellales</taxon>
        <taxon>Mortierellaceae</taxon>
        <taxon>Modicella</taxon>
    </lineage>
</organism>
<evidence type="ECO:0000256" key="1">
    <source>
        <dbReference type="SAM" id="MobiDB-lite"/>
    </source>
</evidence>
<keyword evidence="3" id="KW-1185">Reference proteome</keyword>
<feature type="compositionally biased region" description="Basic and acidic residues" evidence="1">
    <location>
        <begin position="26"/>
        <end position="35"/>
    </location>
</feature>
<feature type="compositionally biased region" description="Basic and acidic residues" evidence="1">
    <location>
        <begin position="189"/>
        <end position="250"/>
    </location>
</feature>
<reference evidence="2" key="1">
    <citation type="journal article" date="2020" name="Fungal Divers.">
        <title>Resolving the Mortierellaceae phylogeny through synthesis of multi-gene phylogenetics and phylogenomics.</title>
        <authorList>
            <person name="Vandepol N."/>
            <person name="Liber J."/>
            <person name="Desiro A."/>
            <person name="Na H."/>
            <person name="Kennedy M."/>
            <person name="Barry K."/>
            <person name="Grigoriev I.V."/>
            <person name="Miller A.N."/>
            <person name="O'Donnell K."/>
            <person name="Stajich J.E."/>
            <person name="Bonito G."/>
        </authorList>
    </citation>
    <scope>NUCLEOTIDE SEQUENCE</scope>
    <source>
        <strain evidence="2">MES-2147</strain>
    </source>
</reference>
<dbReference type="Proteomes" id="UP000749646">
    <property type="component" value="Unassembled WGS sequence"/>
</dbReference>
<feature type="compositionally biased region" description="Basic and acidic residues" evidence="1">
    <location>
        <begin position="1"/>
        <end position="14"/>
    </location>
</feature>
<dbReference type="EMBL" id="JAAAHW010003592">
    <property type="protein sequence ID" value="KAF9982361.1"/>
    <property type="molecule type" value="Genomic_DNA"/>
</dbReference>
<accession>A0A9P6M9E2</accession>
<feature type="compositionally biased region" description="Basic and acidic residues" evidence="1">
    <location>
        <begin position="68"/>
        <end position="89"/>
    </location>
</feature>
<feature type="compositionally biased region" description="Low complexity" evidence="1">
    <location>
        <begin position="51"/>
        <end position="60"/>
    </location>
</feature>
<feature type="compositionally biased region" description="Polar residues" evidence="1">
    <location>
        <begin position="107"/>
        <end position="117"/>
    </location>
</feature>
<gene>
    <name evidence="2" type="ORF">BGZ65_002949</name>
</gene>
<evidence type="ECO:0000313" key="2">
    <source>
        <dbReference type="EMBL" id="KAF9982361.1"/>
    </source>
</evidence>
<comment type="caution">
    <text evidence="2">The sequence shown here is derived from an EMBL/GenBank/DDBJ whole genome shotgun (WGS) entry which is preliminary data.</text>
</comment>
<dbReference type="AlphaFoldDB" id="A0A9P6M9E2"/>